<dbReference type="SUPFAM" id="SSF55073">
    <property type="entry name" value="Nucleotide cyclase"/>
    <property type="match status" value="1"/>
</dbReference>
<dbReference type="Gene3D" id="1.10.490.10">
    <property type="entry name" value="Globins"/>
    <property type="match status" value="1"/>
</dbReference>
<dbReference type="EC" id="2.7.7.65" evidence="2"/>
<dbReference type="Pfam" id="PF00990">
    <property type="entry name" value="GGDEF"/>
    <property type="match status" value="1"/>
</dbReference>
<gene>
    <name evidence="7" type="ORF">GFB47_06720</name>
</gene>
<comment type="cofactor">
    <cofactor evidence="1">
        <name>Mg(2+)</name>
        <dbReference type="ChEBI" id="CHEBI:18420"/>
    </cofactor>
</comment>
<evidence type="ECO:0000256" key="5">
    <source>
        <dbReference type="ARBA" id="ARBA00034247"/>
    </source>
</evidence>
<evidence type="ECO:0000259" key="6">
    <source>
        <dbReference type="PROSITE" id="PS50887"/>
    </source>
</evidence>
<dbReference type="EMBL" id="CP045699">
    <property type="protein sequence ID" value="QGA65131.1"/>
    <property type="molecule type" value="Genomic_DNA"/>
</dbReference>
<dbReference type="FunFam" id="3.30.70.270:FF:000001">
    <property type="entry name" value="Diguanylate cyclase domain protein"/>
    <property type="match status" value="1"/>
</dbReference>
<dbReference type="PROSITE" id="PS50887">
    <property type="entry name" value="GGDEF"/>
    <property type="match status" value="1"/>
</dbReference>
<dbReference type="GO" id="GO:0019825">
    <property type="term" value="F:oxygen binding"/>
    <property type="evidence" value="ECO:0007669"/>
    <property type="project" value="InterPro"/>
</dbReference>
<dbReference type="InterPro" id="IPR000160">
    <property type="entry name" value="GGDEF_dom"/>
</dbReference>
<dbReference type="Gene3D" id="3.30.70.270">
    <property type="match status" value="1"/>
</dbReference>
<organism evidence="7 8">
    <name type="scientific">Vibrio algicola</name>
    <dbReference type="NCBI Taxonomy" id="2662262"/>
    <lineage>
        <taxon>Bacteria</taxon>
        <taxon>Pseudomonadati</taxon>
        <taxon>Pseudomonadota</taxon>
        <taxon>Gammaproteobacteria</taxon>
        <taxon>Vibrionales</taxon>
        <taxon>Vibrionaceae</taxon>
        <taxon>Vibrio</taxon>
    </lineage>
</organism>
<dbReference type="InterPro" id="IPR009050">
    <property type="entry name" value="Globin-like_sf"/>
</dbReference>
<dbReference type="CDD" id="cd01949">
    <property type="entry name" value="GGDEF"/>
    <property type="match status" value="1"/>
</dbReference>
<proteinExistence type="predicted"/>
<protein>
    <recommendedName>
        <fullName evidence="3">Diguanylate cyclase DosC</fullName>
        <ecNumber evidence="2">2.7.7.65</ecNumber>
    </recommendedName>
    <alternativeName>
        <fullName evidence="4">Direct oxygen-sensing cyclase</fullName>
    </alternativeName>
</protein>
<dbReference type="Proteomes" id="UP000348942">
    <property type="component" value="Chromosome 1"/>
</dbReference>
<evidence type="ECO:0000313" key="8">
    <source>
        <dbReference type="Proteomes" id="UP000348942"/>
    </source>
</evidence>
<dbReference type="NCBIfam" id="TIGR00254">
    <property type="entry name" value="GGDEF"/>
    <property type="match status" value="1"/>
</dbReference>
<name>A0A5Q0TEH9_9VIBR</name>
<dbReference type="GO" id="GO:0020037">
    <property type="term" value="F:heme binding"/>
    <property type="evidence" value="ECO:0007669"/>
    <property type="project" value="InterPro"/>
</dbReference>
<dbReference type="Pfam" id="PF11563">
    <property type="entry name" value="Protoglobin"/>
    <property type="match status" value="1"/>
</dbReference>
<reference evidence="7 8" key="1">
    <citation type="submission" date="2019-10" db="EMBL/GenBank/DDBJ databases">
        <title>Vibrio sp. nov., isolated from Coralline algae surface.</title>
        <authorList>
            <person name="Geng Y."/>
            <person name="Zhang X."/>
        </authorList>
    </citation>
    <scope>NUCLEOTIDE SEQUENCE [LARGE SCALE GENOMIC DNA]</scope>
    <source>
        <strain evidence="7 8">SM1977</strain>
    </source>
</reference>
<dbReference type="InterPro" id="IPR044398">
    <property type="entry name" value="Globin-sensor_dom"/>
</dbReference>
<dbReference type="AlphaFoldDB" id="A0A5Q0TEH9"/>
<dbReference type="PANTHER" id="PTHR45138">
    <property type="entry name" value="REGULATORY COMPONENTS OF SENSORY TRANSDUCTION SYSTEM"/>
    <property type="match status" value="1"/>
</dbReference>
<evidence type="ECO:0000256" key="2">
    <source>
        <dbReference type="ARBA" id="ARBA00012528"/>
    </source>
</evidence>
<dbReference type="InterPro" id="IPR050469">
    <property type="entry name" value="Diguanylate_Cyclase"/>
</dbReference>
<dbReference type="GO" id="GO:0052621">
    <property type="term" value="F:diguanylate cyclase activity"/>
    <property type="evidence" value="ECO:0007669"/>
    <property type="project" value="UniProtKB-EC"/>
</dbReference>
<dbReference type="SMART" id="SM00267">
    <property type="entry name" value="GGDEF"/>
    <property type="match status" value="1"/>
</dbReference>
<keyword evidence="8" id="KW-1185">Reference proteome</keyword>
<dbReference type="InterPro" id="IPR043128">
    <property type="entry name" value="Rev_trsase/Diguanyl_cyclase"/>
</dbReference>
<sequence length="376" mass="42987">MAQVHQTLSEQLRIGEHEIERRKYFMGFTEQDSDLLKSSRSWVEPLVPALVNEFYILQTSIPEISLIIGDRETLSNLHNSMSQYVLDLFSGDYQSEYVDKRLRIGKIHHRIGLSPKLYLSGINQLQLLIEDMIDDNAGEYDIDSLALKRAVRKLLYFDNQFVFETYIAALQNEVEIVNTQLEKYAASLEDQVALRTRQLTELSMRDPLTNLYNQRAFYEQLEKDAAIAQRSEGYFSLLFIDINKFKQVNDTHGHKVGDEVLVAVAKAIESTVRKAETAARNGGDEFCILLPNTKVENLTFYCDRLFAEFDKIKPLDITLSVGGAEISPENGFDIENLVHRADRKMYEAKQLAHKSGKSELILDLSSFNKNNSITTV</sequence>
<comment type="catalytic activity">
    <reaction evidence="5">
        <text>2 GTP = 3',3'-c-di-GMP + 2 diphosphate</text>
        <dbReference type="Rhea" id="RHEA:24898"/>
        <dbReference type="ChEBI" id="CHEBI:33019"/>
        <dbReference type="ChEBI" id="CHEBI:37565"/>
        <dbReference type="ChEBI" id="CHEBI:58805"/>
        <dbReference type="EC" id="2.7.7.65"/>
    </reaction>
</comment>
<evidence type="ECO:0000313" key="7">
    <source>
        <dbReference type="EMBL" id="QGA65131.1"/>
    </source>
</evidence>
<dbReference type="RefSeq" id="WP_153447280.1">
    <property type="nucleotide sequence ID" value="NZ_CP045699.1"/>
</dbReference>
<dbReference type="InterPro" id="IPR012292">
    <property type="entry name" value="Globin/Proto"/>
</dbReference>
<evidence type="ECO:0000256" key="4">
    <source>
        <dbReference type="ARBA" id="ARBA00029839"/>
    </source>
</evidence>
<dbReference type="SUPFAM" id="SSF46458">
    <property type="entry name" value="Globin-like"/>
    <property type="match status" value="1"/>
</dbReference>
<accession>A0A5Q0TEH9</accession>
<dbReference type="InterPro" id="IPR029787">
    <property type="entry name" value="Nucleotide_cyclase"/>
</dbReference>
<evidence type="ECO:0000256" key="1">
    <source>
        <dbReference type="ARBA" id="ARBA00001946"/>
    </source>
</evidence>
<feature type="domain" description="GGDEF" evidence="6">
    <location>
        <begin position="233"/>
        <end position="365"/>
    </location>
</feature>
<evidence type="ECO:0000256" key="3">
    <source>
        <dbReference type="ARBA" id="ARBA00015125"/>
    </source>
</evidence>
<dbReference type="PANTHER" id="PTHR45138:SF9">
    <property type="entry name" value="DIGUANYLATE CYCLASE DGCM-RELATED"/>
    <property type="match status" value="1"/>
</dbReference>